<feature type="signal peptide" evidence="1">
    <location>
        <begin position="1"/>
        <end position="22"/>
    </location>
</feature>
<dbReference type="PANTHER" id="PTHR10742:SF398">
    <property type="entry name" value="AMINE OXIDASE DOMAIN-CONTAINING PROTEIN-RELATED"/>
    <property type="match status" value="1"/>
</dbReference>
<evidence type="ECO:0000256" key="1">
    <source>
        <dbReference type="SAM" id="SignalP"/>
    </source>
</evidence>
<accession>A0A8K0CI22</accession>
<keyword evidence="4" id="KW-1185">Reference proteome</keyword>
<dbReference type="SUPFAM" id="SSF51905">
    <property type="entry name" value="FAD/NAD(P)-binding domain"/>
    <property type="match status" value="1"/>
</dbReference>
<dbReference type="GO" id="GO:0046592">
    <property type="term" value="F:polyamine oxidase activity"/>
    <property type="evidence" value="ECO:0007669"/>
    <property type="project" value="TreeGrafter"/>
</dbReference>
<keyword evidence="1" id="KW-0732">Signal</keyword>
<evidence type="ECO:0000313" key="3">
    <source>
        <dbReference type="EMBL" id="KAF2887645.1"/>
    </source>
</evidence>
<evidence type="ECO:0000259" key="2">
    <source>
        <dbReference type="Pfam" id="PF01593"/>
    </source>
</evidence>
<dbReference type="InterPro" id="IPR036188">
    <property type="entry name" value="FAD/NAD-bd_sf"/>
</dbReference>
<dbReference type="OrthoDB" id="5046242at2759"/>
<dbReference type="SUPFAM" id="SSF54373">
    <property type="entry name" value="FAD-linked reductases, C-terminal domain"/>
    <property type="match status" value="1"/>
</dbReference>
<protein>
    <recommendedName>
        <fullName evidence="2">Amine oxidase domain-containing protein</fullName>
    </recommendedName>
</protein>
<feature type="chain" id="PRO_5035438914" description="Amine oxidase domain-containing protein" evidence="1">
    <location>
        <begin position="23"/>
        <end position="503"/>
    </location>
</feature>
<comment type="caution">
    <text evidence="3">The sequence shown here is derived from an EMBL/GenBank/DDBJ whole genome shotgun (WGS) entry which is preliminary data.</text>
</comment>
<proteinExistence type="predicted"/>
<evidence type="ECO:0000313" key="4">
    <source>
        <dbReference type="Proteomes" id="UP000801492"/>
    </source>
</evidence>
<dbReference type="PANTHER" id="PTHR10742">
    <property type="entry name" value="FLAVIN MONOAMINE OXIDASE"/>
    <property type="match status" value="1"/>
</dbReference>
<dbReference type="Gene3D" id="3.90.660.10">
    <property type="match status" value="1"/>
</dbReference>
<dbReference type="Gene3D" id="3.50.50.60">
    <property type="entry name" value="FAD/NAD(P)-binding domain"/>
    <property type="match status" value="1"/>
</dbReference>
<dbReference type="Proteomes" id="UP000801492">
    <property type="component" value="Unassembled WGS sequence"/>
</dbReference>
<gene>
    <name evidence="3" type="ORF">ILUMI_18528</name>
</gene>
<dbReference type="InterPro" id="IPR050281">
    <property type="entry name" value="Flavin_monoamine_oxidase"/>
</dbReference>
<dbReference type="EMBL" id="VTPC01082457">
    <property type="protein sequence ID" value="KAF2887645.1"/>
    <property type="molecule type" value="Genomic_DNA"/>
</dbReference>
<dbReference type="InterPro" id="IPR002937">
    <property type="entry name" value="Amino_oxidase"/>
</dbReference>
<dbReference type="AlphaFoldDB" id="A0A8K0CI22"/>
<reference evidence="3" key="1">
    <citation type="submission" date="2019-08" db="EMBL/GenBank/DDBJ databases">
        <title>The genome of the North American firefly Photinus pyralis.</title>
        <authorList>
            <consortium name="Photinus pyralis genome working group"/>
            <person name="Fallon T.R."/>
            <person name="Sander Lower S.E."/>
            <person name="Weng J.-K."/>
        </authorList>
    </citation>
    <scope>NUCLEOTIDE SEQUENCE</scope>
    <source>
        <strain evidence="3">TRF0915ILg1</strain>
        <tissue evidence="3">Whole body</tissue>
    </source>
</reference>
<feature type="domain" description="Amine oxidase" evidence="2">
    <location>
        <begin position="36"/>
        <end position="499"/>
    </location>
</feature>
<name>A0A8K0CI22_IGNLU</name>
<sequence>MQKRVNLYITFILLRILINVTCENSPSVIIVGAGPSGIAAATKLYENGITNFTILEAENRIGGRIYSTKFEDEIVELGAELCHGMKDNIVYKLANVYNILQPIEESKMNFCYSSQENVDETFFYELFDLFNDVYDYGFNNVNDTISVGEYLTNRCNEAITINYKNDKQKLKQATEFLDFYITFLTLYSSPFSLFDLSLPLYYQKCEGSYIIIWKHGGYKMILDILMKRYPDPKKQLPIEEKILLNKEVNKIAWKKTSNNSKNIFIETSDGFVFAADYLIFTPSLGVLKNTHRNLFVPHLPENKVNAINKLGFGAVSKIFIHFPERWWPTTDSVNFQFVWSQEDKELMMREFPFGPSKSERTWLLNVLSLESMHEKSNIVTAWCGGEFVPEIEKLTDHLVIDGLMYILNKFLGDKYNITRPYAILRNNWYENPHFRGTYSYESVESRKEGTSQESVLAEPLKTSDGQDVVLFAGEATNPIHYSTVHGAIETGFREAQRIIDTRQ</sequence>
<dbReference type="Pfam" id="PF01593">
    <property type="entry name" value="Amino_oxidase"/>
    <property type="match status" value="1"/>
</dbReference>
<organism evidence="3 4">
    <name type="scientific">Ignelater luminosus</name>
    <name type="common">Cucubano</name>
    <name type="synonym">Pyrophorus luminosus</name>
    <dbReference type="NCBI Taxonomy" id="2038154"/>
    <lineage>
        <taxon>Eukaryota</taxon>
        <taxon>Metazoa</taxon>
        <taxon>Ecdysozoa</taxon>
        <taxon>Arthropoda</taxon>
        <taxon>Hexapoda</taxon>
        <taxon>Insecta</taxon>
        <taxon>Pterygota</taxon>
        <taxon>Neoptera</taxon>
        <taxon>Endopterygota</taxon>
        <taxon>Coleoptera</taxon>
        <taxon>Polyphaga</taxon>
        <taxon>Elateriformia</taxon>
        <taxon>Elateroidea</taxon>
        <taxon>Elateridae</taxon>
        <taxon>Agrypninae</taxon>
        <taxon>Pyrophorini</taxon>
        <taxon>Ignelater</taxon>
    </lineage>
</organism>